<evidence type="ECO:0000256" key="2">
    <source>
        <dbReference type="SAM" id="Phobius"/>
    </source>
</evidence>
<name>A0A927MWS8_9ACTN</name>
<dbReference type="RefSeq" id="WP_192751597.1">
    <property type="nucleotide sequence ID" value="NZ_BAABJL010000207.1"/>
</dbReference>
<feature type="transmembrane region" description="Helical" evidence="2">
    <location>
        <begin position="353"/>
        <end position="378"/>
    </location>
</feature>
<feature type="transmembrane region" description="Helical" evidence="2">
    <location>
        <begin position="390"/>
        <end position="412"/>
    </location>
</feature>
<dbReference type="EMBL" id="JADBEM010000001">
    <property type="protein sequence ID" value="MBE1607687.1"/>
    <property type="molecule type" value="Genomic_DNA"/>
</dbReference>
<gene>
    <name evidence="3" type="ORF">HEB94_004535</name>
</gene>
<accession>A0A927MWS8</accession>
<keyword evidence="4" id="KW-1185">Reference proteome</keyword>
<proteinExistence type="predicted"/>
<evidence type="ECO:0000313" key="4">
    <source>
        <dbReference type="Proteomes" id="UP000638648"/>
    </source>
</evidence>
<reference evidence="3" key="1">
    <citation type="submission" date="2020-10" db="EMBL/GenBank/DDBJ databases">
        <title>Sequencing the genomes of 1000 actinobacteria strains.</title>
        <authorList>
            <person name="Klenk H.-P."/>
        </authorList>
    </citation>
    <scope>NUCLEOTIDE SEQUENCE</scope>
    <source>
        <strain evidence="3">DSM 45354</strain>
    </source>
</reference>
<dbReference type="InterPro" id="IPR045931">
    <property type="entry name" value="DUF6350"/>
</dbReference>
<organism evidence="3 4">
    <name type="scientific">Actinopolymorpha pittospori</name>
    <dbReference type="NCBI Taxonomy" id="648752"/>
    <lineage>
        <taxon>Bacteria</taxon>
        <taxon>Bacillati</taxon>
        <taxon>Actinomycetota</taxon>
        <taxon>Actinomycetes</taxon>
        <taxon>Propionibacteriales</taxon>
        <taxon>Actinopolymorphaceae</taxon>
        <taxon>Actinopolymorpha</taxon>
    </lineage>
</organism>
<keyword evidence="2" id="KW-0472">Membrane</keyword>
<feature type="transmembrane region" description="Helical" evidence="2">
    <location>
        <begin position="177"/>
        <end position="201"/>
    </location>
</feature>
<protein>
    <submittedName>
        <fullName evidence="3">Uncharacterized protein</fullName>
    </submittedName>
</protein>
<feature type="transmembrane region" description="Helical" evidence="2">
    <location>
        <begin position="48"/>
        <end position="73"/>
    </location>
</feature>
<dbReference type="Proteomes" id="UP000638648">
    <property type="component" value="Unassembled WGS sequence"/>
</dbReference>
<comment type="caution">
    <text evidence="3">The sequence shown here is derived from an EMBL/GenBank/DDBJ whole genome shotgun (WGS) entry which is preliminary data.</text>
</comment>
<keyword evidence="2" id="KW-1133">Transmembrane helix</keyword>
<feature type="region of interest" description="Disordered" evidence="1">
    <location>
        <begin position="423"/>
        <end position="494"/>
    </location>
</feature>
<feature type="transmembrane region" description="Helical" evidence="2">
    <location>
        <begin position="213"/>
        <end position="238"/>
    </location>
</feature>
<feature type="compositionally biased region" description="Basic and acidic residues" evidence="1">
    <location>
        <begin position="460"/>
        <end position="469"/>
    </location>
</feature>
<dbReference type="AlphaFoldDB" id="A0A927MWS8"/>
<feature type="transmembrane region" description="Helical" evidence="2">
    <location>
        <begin position="114"/>
        <end position="132"/>
    </location>
</feature>
<feature type="transmembrane region" description="Helical" evidence="2">
    <location>
        <begin position="320"/>
        <end position="341"/>
    </location>
</feature>
<evidence type="ECO:0000313" key="3">
    <source>
        <dbReference type="EMBL" id="MBE1607687.1"/>
    </source>
</evidence>
<feature type="transmembrane region" description="Helical" evidence="2">
    <location>
        <begin position="144"/>
        <end position="165"/>
    </location>
</feature>
<evidence type="ECO:0000256" key="1">
    <source>
        <dbReference type="SAM" id="MobiDB-lite"/>
    </source>
</evidence>
<keyword evidence="2" id="KW-0812">Transmembrane</keyword>
<dbReference type="Pfam" id="PF19877">
    <property type="entry name" value="DUF6350"/>
    <property type="match status" value="1"/>
</dbReference>
<sequence length="494" mass="49450">MSRPPPAACHDDPNRDVAGTMSTMTDLLARSAARVPGRLPGGGHPRPVAVGALLAAGWALLAGALPCAALAVIGWFATTGGTASWALRVGADAWLLAHWIPVDLTSGRFSLPPLGLSLLPIVLLWRAGGWVARSCAVKSRADVCVGVVTLAVVYAGLVTLVAVLARADQAAPDILRAVVHGGVLAVVAGGAGVLWVSGQGIRLWRRLPEEVRAVLYGGAIGAFALVIGGILLVAASLLVHAGRIVELARGLGPGVVGLILLLLLCVCYLPSAAVFAGAFALGPGFAVGTGTLVAPTGVSLGPVPAFPLLAALPVSPHPPGWVMGVLAMPMAAGVLAGVVALRRSPAFSPEATALRGGLAGVVGGLGFTVATVLAGGSAGAGRLADVGVPLLPAALISVSTFGIAGAVGVLALRGGRWVWSRVRHDPDPAGDPFARLRSLVPRDGGPAGSGEPGLPVQRRGRTEPGRTDPGHTNPGHTNPGHPEPGAARDEPPTP</sequence>
<feature type="transmembrane region" description="Helical" evidence="2">
    <location>
        <begin position="258"/>
        <end position="280"/>
    </location>
</feature>